<dbReference type="EC" id="2.7.13.3" evidence="3"/>
<dbReference type="GO" id="GO:0007165">
    <property type="term" value="P:signal transduction"/>
    <property type="evidence" value="ECO:0007669"/>
    <property type="project" value="InterPro"/>
</dbReference>
<keyword evidence="9" id="KW-1133">Transmembrane helix</keyword>
<dbReference type="SUPFAM" id="SSF55874">
    <property type="entry name" value="ATPase domain of HSP90 chaperone/DNA topoisomerase II/histidine kinase"/>
    <property type="match status" value="1"/>
</dbReference>
<evidence type="ECO:0000256" key="6">
    <source>
        <dbReference type="ARBA" id="ARBA00022741"/>
    </source>
</evidence>
<evidence type="ECO:0000256" key="3">
    <source>
        <dbReference type="ARBA" id="ARBA00012438"/>
    </source>
</evidence>
<dbReference type="CDD" id="cd00075">
    <property type="entry name" value="HATPase"/>
    <property type="match status" value="1"/>
</dbReference>
<sequence length="445" mass="48410">MLAEVLIFIPSVTNMRLSWLRDRLNTAAAAAIVIDGLPKVELPRPLQDSTLMATGTKAIALHKEDITRMIVVSQMPPMVNAQYDLAHSGFLPNARDALATLFWGGDQVFSVRGQIGSSNMEIELVMEDAELRKAMLTYCREILLFTIIISLITASLIFFVINRMLISPIARMTASMQSFAADPSNPASVLQPPAGSDELALAARHLATMQGELQKTIRQQKNLADLGLAVSKINHDMRNILSSAQLMSDRLADVGDPVIRGLSSKLVRTLGRAIGYSSEVLAYGRSNETAPRRSQIKLRPLVDDVGEILGLNNGGDVAFAVDMPRELEVDADPEQLFRVIYNLCRNAVQALEADDGSEAKRIVVSASRAGRTVSISIDDNGPGMPAKARENLFSAFRGSTRAGGTGLGLAIARELIEAHRGTICLEDKEGRGTRFHIELPDRQNN</sequence>
<evidence type="ECO:0000256" key="7">
    <source>
        <dbReference type="ARBA" id="ARBA00022777"/>
    </source>
</evidence>
<proteinExistence type="predicted"/>
<keyword evidence="8" id="KW-0067">ATP-binding</keyword>
<feature type="transmembrane region" description="Helical" evidence="9">
    <location>
        <begin position="142"/>
        <end position="161"/>
    </location>
</feature>
<dbReference type="AlphaFoldDB" id="A0A937CJW0"/>
<evidence type="ECO:0000259" key="10">
    <source>
        <dbReference type="PROSITE" id="PS50109"/>
    </source>
</evidence>
<comment type="caution">
    <text evidence="12">The sequence shown here is derived from an EMBL/GenBank/DDBJ whole genome shotgun (WGS) entry which is preliminary data.</text>
</comment>
<comment type="catalytic activity">
    <reaction evidence="1">
        <text>ATP + protein L-histidine = ADP + protein N-phospho-L-histidine.</text>
        <dbReference type="EC" id="2.7.13.3"/>
    </reaction>
</comment>
<dbReference type="PANTHER" id="PTHR44936:SF10">
    <property type="entry name" value="SENSOR PROTEIN RSTB"/>
    <property type="match status" value="1"/>
</dbReference>
<dbReference type="PANTHER" id="PTHR44936">
    <property type="entry name" value="SENSOR PROTEIN CREC"/>
    <property type="match status" value="1"/>
</dbReference>
<dbReference type="Proteomes" id="UP000633219">
    <property type="component" value="Unassembled WGS sequence"/>
</dbReference>
<evidence type="ECO:0000256" key="9">
    <source>
        <dbReference type="SAM" id="Phobius"/>
    </source>
</evidence>
<comment type="subcellular location">
    <subcellularLocation>
        <location evidence="2">Membrane</location>
    </subcellularLocation>
</comment>
<keyword evidence="6" id="KW-0547">Nucleotide-binding</keyword>
<evidence type="ECO:0000256" key="5">
    <source>
        <dbReference type="ARBA" id="ARBA00022679"/>
    </source>
</evidence>
<dbReference type="InterPro" id="IPR003594">
    <property type="entry name" value="HATPase_dom"/>
</dbReference>
<dbReference type="PRINTS" id="PR00344">
    <property type="entry name" value="BCTRLSENSOR"/>
</dbReference>
<evidence type="ECO:0000256" key="4">
    <source>
        <dbReference type="ARBA" id="ARBA00022553"/>
    </source>
</evidence>
<keyword evidence="9" id="KW-0472">Membrane</keyword>
<feature type="domain" description="Histidine kinase" evidence="10">
    <location>
        <begin position="232"/>
        <end position="443"/>
    </location>
</feature>
<keyword evidence="13" id="KW-1185">Reference proteome</keyword>
<keyword evidence="4" id="KW-0597">Phosphoprotein</keyword>
<evidence type="ECO:0000313" key="12">
    <source>
        <dbReference type="EMBL" id="MBL0371525.1"/>
    </source>
</evidence>
<organism evidence="12 13">
    <name type="scientific">Rhizobium setariae</name>
    <dbReference type="NCBI Taxonomy" id="2801340"/>
    <lineage>
        <taxon>Bacteria</taxon>
        <taxon>Pseudomonadati</taxon>
        <taxon>Pseudomonadota</taxon>
        <taxon>Alphaproteobacteria</taxon>
        <taxon>Hyphomicrobiales</taxon>
        <taxon>Rhizobiaceae</taxon>
        <taxon>Rhizobium/Agrobacterium group</taxon>
        <taxon>Rhizobium</taxon>
    </lineage>
</organism>
<dbReference type="GO" id="GO:0005524">
    <property type="term" value="F:ATP binding"/>
    <property type="evidence" value="ECO:0007669"/>
    <property type="project" value="UniProtKB-KW"/>
</dbReference>
<dbReference type="SMART" id="SM00304">
    <property type="entry name" value="HAMP"/>
    <property type="match status" value="1"/>
</dbReference>
<keyword evidence="5" id="KW-0808">Transferase</keyword>
<gene>
    <name evidence="12" type="ORF">JJB09_05745</name>
</gene>
<dbReference type="Gene3D" id="6.10.340.10">
    <property type="match status" value="1"/>
</dbReference>
<evidence type="ECO:0000259" key="11">
    <source>
        <dbReference type="PROSITE" id="PS50885"/>
    </source>
</evidence>
<dbReference type="GO" id="GO:0016020">
    <property type="term" value="C:membrane"/>
    <property type="evidence" value="ECO:0007669"/>
    <property type="project" value="UniProtKB-SubCell"/>
</dbReference>
<dbReference type="Gene3D" id="3.30.565.10">
    <property type="entry name" value="Histidine kinase-like ATPase, C-terminal domain"/>
    <property type="match status" value="1"/>
</dbReference>
<accession>A0A937CJW0</accession>
<protein>
    <recommendedName>
        <fullName evidence="3">histidine kinase</fullName>
        <ecNumber evidence="3">2.7.13.3</ecNumber>
    </recommendedName>
</protein>
<name>A0A937CJW0_9HYPH</name>
<evidence type="ECO:0000256" key="2">
    <source>
        <dbReference type="ARBA" id="ARBA00004370"/>
    </source>
</evidence>
<feature type="domain" description="HAMP" evidence="11">
    <location>
        <begin position="163"/>
        <end position="218"/>
    </location>
</feature>
<evidence type="ECO:0000256" key="1">
    <source>
        <dbReference type="ARBA" id="ARBA00000085"/>
    </source>
</evidence>
<dbReference type="InterPro" id="IPR050980">
    <property type="entry name" value="2C_sensor_his_kinase"/>
</dbReference>
<keyword evidence="9" id="KW-0812">Transmembrane</keyword>
<dbReference type="InterPro" id="IPR003660">
    <property type="entry name" value="HAMP_dom"/>
</dbReference>
<dbReference type="Pfam" id="PF02518">
    <property type="entry name" value="HATPase_c"/>
    <property type="match status" value="1"/>
</dbReference>
<dbReference type="PROSITE" id="PS50885">
    <property type="entry name" value="HAMP"/>
    <property type="match status" value="1"/>
</dbReference>
<evidence type="ECO:0000256" key="8">
    <source>
        <dbReference type="ARBA" id="ARBA00022840"/>
    </source>
</evidence>
<dbReference type="InterPro" id="IPR005467">
    <property type="entry name" value="His_kinase_dom"/>
</dbReference>
<dbReference type="GO" id="GO:0004673">
    <property type="term" value="F:protein histidine kinase activity"/>
    <property type="evidence" value="ECO:0007669"/>
    <property type="project" value="UniProtKB-EC"/>
</dbReference>
<dbReference type="InterPro" id="IPR004358">
    <property type="entry name" value="Sig_transdc_His_kin-like_C"/>
</dbReference>
<reference evidence="12" key="1">
    <citation type="submission" date="2021-01" db="EMBL/GenBank/DDBJ databases">
        <title>Rhizobium sp. strain KVB221 16S ribosomal RNA gene Genome sequencing and assembly.</title>
        <authorList>
            <person name="Kang M."/>
        </authorList>
    </citation>
    <scope>NUCLEOTIDE SEQUENCE</scope>
    <source>
        <strain evidence="12">KVB221</strain>
    </source>
</reference>
<evidence type="ECO:0000313" key="13">
    <source>
        <dbReference type="Proteomes" id="UP000633219"/>
    </source>
</evidence>
<dbReference type="SMART" id="SM00387">
    <property type="entry name" value="HATPase_c"/>
    <property type="match status" value="1"/>
</dbReference>
<keyword evidence="7 12" id="KW-0418">Kinase</keyword>
<dbReference type="PROSITE" id="PS50109">
    <property type="entry name" value="HIS_KIN"/>
    <property type="match status" value="1"/>
</dbReference>
<dbReference type="EMBL" id="JAEQNC010000003">
    <property type="protein sequence ID" value="MBL0371525.1"/>
    <property type="molecule type" value="Genomic_DNA"/>
</dbReference>
<dbReference type="InterPro" id="IPR036890">
    <property type="entry name" value="HATPase_C_sf"/>
</dbReference>